<keyword evidence="2" id="KW-1185">Reference proteome</keyword>
<name>A0ABY2TU45_9SPIR</name>
<dbReference type="Proteomes" id="UP000310168">
    <property type="component" value="Unassembled WGS sequence"/>
</dbReference>
<gene>
    <name evidence="1" type="ORF">EZH24_00145</name>
</gene>
<sequence>MNSIFCKENENLISSFKSNKLKSLNSDFVKGNINTPRIAGDLTENFIKKFFYNNLPANIGTFINEELGRRAMADFAFNDIYDNYIVVDVKTHNKNTTFNMPNITSVERLSKFYRESDNNIFSLLMVSYDKNTNKFSEIYFIPIEYLGWDCLNIGALGWGQIQIANYNNKTINKNQTRKEWMLNMVNELKKFYPKEIEKIHERVKYFESVEKYWRSK</sequence>
<evidence type="ECO:0008006" key="3">
    <source>
        <dbReference type="Google" id="ProtNLM"/>
    </source>
</evidence>
<reference evidence="1 2" key="1">
    <citation type="journal article" date="2019" name="Anaerobe">
        <title>Brachyspira catarrhinii sp. nov., an anaerobic intestinal spirochaete isolated from vervet monkeys may have been misidentified as Brachyspira aalborgi in previous studies.</title>
        <authorList>
            <person name="Phillips N.D."/>
            <person name="La T."/>
            <person name="Hampson D.J."/>
        </authorList>
    </citation>
    <scope>NUCLEOTIDE SEQUENCE [LARGE SCALE GENOMIC DNA]</scope>
    <source>
        <strain evidence="1 2">Z12</strain>
    </source>
</reference>
<dbReference type="EMBL" id="SJDU01000002">
    <property type="protein sequence ID" value="TKZ36419.1"/>
    <property type="molecule type" value="Genomic_DNA"/>
</dbReference>
<dbReference type="RefSeq" id="WP_137997111.1">
    <property type="nucleotide sequence ID" value="NZ_SJDU01000002.1"/>
</dbReference>
<accession>A0ABY2TU45</accession>
<evidence type="ECO:0000313" key="2">
    <source>
        <dbReference type="Proteomes" id="UP000310168"/>
    </source>
</evidence>
<organism evidence="1 2">
    <name type="scientific">Brachyspira catarrhinii</name>
    <dbReference type="NCBI Taxonomy" id="2528966"/>
    <lineage>
        <taxon>Bacteria</taxon>
        <taxon>Pseudomonadati</taxon>
        <taxon>Spirochaetota</taxon>
        <taxon>Spirochaetia</taxon>
        <taxon>Brachyspirales</taxon>
        <taxon>Brachyspiraceae</taxon>
        <taxon>Brachyspira</taxon>
    </lineage>
</organism>
<proteinExistence type="predicted"/>
<protein>
    <recommendedName>
        <fullName evidence="3">Restriction endonuclease</fullName>
    </recommendedName>
</protein>
<comment type="caution">
    <text evidence="1">The sequence shown here is derived from an EMBL/GenBank/DDBJ whole genome shotgun (WGS) entry which is preliminary data.</text>
</comment>
<evidence type="ECO:0000313" key="1">
    <source>
        <dbReference type="EMBL" id="TKZ36419.1"/>
    </source>
</evidence>